<dbReference type="OrthoDB" id="3798874at2759"/>
<evidence type="ECO:0000256" key="1">
    <source>
        <dbReference type="SAM" id="MobiDB-lite"/>
    </source>
</evidence>
<keyword evidence="4" id="KW-1185">Reference proteome</keyword>
<feature type="compositionally biased region" description="Low complexity" evidence="1">
    <location>
        <begin position="204"/>
        <end position="221"/>
    </location>
</feature>
<dbReference type="AlphaFoldDB" id="A0A6A6RTR5"/>
<feature type="region of interest" description="Disordered" evidence="1">
    <location>
        <begin position="204"/>
        <end position="228"/>
    </location>
</feature>
<evidence type="ECO:0000313" key="4">
    <source>
        <dbReference type="Proteomes" id="UP000799753"/>
    </source>
</evidence>
<reference evidence="3" key="1">
    <citation type="journal article" date="2020" name="Stud. Mycol.">
        <title>101 Dothideomycetes genomes: a test case for predicting lifestyles and emergence of pathogens.</title>
        <authorList>
            <person name="Haridas S."/>
            <person name="Albert R."/>
            <person name="Binder M."/>
            <person name="Bloem J."/>
            <person name="Labutti K."/>
            <person name="Salamov A."/>
            <person name="Andreopoulos B."/>
            <person name="Baker S."/>
            <person name="Barry K."/>
            <person name="Bills G."/>
            <person name="Bluhm B."/>
            <person name="Cannon C."/>
            <person name="Castanera R."/>
            <person name="Culley D."/>
            <person name="Daum C."/>
            <person name="Ezra D."/>
            <person name="Gonzalez J."/>
            <person name="Henrissat B."/>
            <person name="Kuo A."/>
            <person name="Liang C."/>
            <person name="Lipzen A."/>
            <person name="Lutzoni F."/>
            <person name="Magnuson J."/>
            <person name="Mondo S."/>
            <person name="Nolan M."/>
            <person name="Ohm R."/>
            <person name="Pangilinan J."/>
            <person name="Park H.-J."/>
            <person name="Ramirez L."/>
            <person name="Alfaro M."/>
            <person name="Sun H."/>
            <person name="Tritt A."/>
            <person name="Yoshinaga Y."/>
            <person name="Zwiers L.-H."/>
            <person name="Turgeon B."/>
            <person name="Goodwin S."/>
            <person name="Spatafora J."/>
            <person name="Crous P."/>
            <person name="Grigoriev I."/>
        </authorList>
    </citation>
    <scope>NUCLEOTIDE SEQUENCE</scope>
    <source>
        <strain evidence="3">CBS 473.64</strain>
    </source>
</reference>
<proteinExistence type="predicted"/>
<evidence type="ECO:0008006" key="5">
    <source>
        <dbReference type="Google" id="ProtNLM"/>
    </source>
</evidence>
<protein>
    <recommendedName>
        <fullName evidence="5">Mid2 domain-containing protein</fullName>
    </recommendedName>
</protein>
<accession>A0A6A6RTR5</accession>
<dbReference type="Proteomes" id="UP000799753">
    <property type="component" value="Unassembled WGS sequence"/>
</dbReference>
<sequence>MFRIYPGLTKWKILVFVIAQATFFLTVRADCYSHDGIHAKGSIYNGGPELVSCGNGTSNCCLDEQSCGSNLLCKNVNATGYVRYTREYCENKSWNECSSLCYGTYILLSIYILEGTDQMLFLLIGNINAGVSLTDCGNNVFCCGACDCSNDTLKWSVDPKNGAVVKGAKGFSGSSAVWWSVDSAALLSSTKASTITHRISTRPAATTSISTPSPTSFSSNTDISTPTSSASPFVSVTPAYASSSSRLGTGAYVGIGVGCTLVAGLLGWLLFREIKRGGWLRTKMGTAMGLKTGITAETNECGLVQADDSYARYELGYNPIVELASTQWR</sequence>
<evidence type="ECO:0000256" key="2">
    <source>
        <dbReference type="SAM" id="Phobius"/>
    </source>
</evidence>
<gene>
    <name evidence="3" type="ORF">P280DRAFT_470941</name>
</gene>
<keyword evidence="2" id="KW-1133">Transmembrane helix</keyword>
<keyword evidence="2" id="KW-0472">Membrane</keyword>
<dbReference type="EMBL" id="MU006788">
    <property type="protein sequence ID" value="KAF2638926.1"/>
    <property type="molecule type" value="Genomic_DNA"/>
</dbReference>
<name>A0A6A6RTR5_9PLEO</name>
<evidence type="ECO:0000313" key="3">
    <source>
        <dbReference type="EMBL" id="KAF2638926.1"/>
    </source>
</evidence>
<feature type="transmembrane region" description="Helical" evidence="2">
    <location>
        <begin position="251"/>
        <end position="271"/>
    </location>
</feature>
<organism evidence="3 4">
    <name type="scientific">Massarina eburnea CBS 473.64</name>
    <dbReference type="NCBI Taxonomy" id="1395130"/>
    <lineage>
        <taxon>Eukaryota</taxon>
        <taxon>Fungi</taxon>
        <taxon>Dikarya</taxon>
        <taxon>Ascomycota</taxon>
        <taxon>Pezizomycotina</taxon>
        <taxon>Dothideomycetes</taxon>
        <taxon>Pleosporomycetidae</taxon>
        <taxon>Pleosporales</taxon>
        <taxon>Massarineae</taxon>
        <taxon>Massarinaceae</taxon>
        <taxon>Massarina</taxon>
    </lineage>
</organism>
<keyword evidence="2" id="KW-0812">Transmembrane</keyword>